<dbReference type="PANTHER" id="PTHR12595:SF0">
    <property type="entry name" value="ADENYLATE KINASE ISOENZYME 6"/>
    <property type="match status" value="1"/>
</dbReference>
<evidence type="ECO:0000256" key="2">
    <source>
        <dbReference type="ARBA" id="ARBA00022552"/>
    </source>
</evidence>
<evidence type="ECO:0000256" key="4">
    <source>
        <dbReference type="ARBA" id="ARBA00022741"/>
    </source>
</evidence>
<keyword evidence="3" id="KW-0808">Transferase</keyword>
<dbReference type="SUPFAM" id="SSF52540">
    <property type="entry name" value="P-loop containing nucleoside triphosphate hydrolases"/>
    <property type="match status" value="1"/>
</dbReference>
<sequence>MTSKKQYPNIMICGTHGVGKSHLCQQLCSSNSSLKHIDITDLAKQHKYLLDYDDENQCNILDDDAIGDYLDDQYFQKSSSSGLLIDFHSAVIHCPID</sequence>
<reference evidence="7" key="1">
    <citation type="submission" date="2021-02" db="EMBL/GenBank/DDBJ databases">
        <authorList>
            <person name="Nowell W R."/>
        </authorList>
    </citation>
    <scope>NUCLEOTIDE SEQUENCE</scope>
</reference>
<dbReference type="Gene3D" id="3.40.50.300">
    <property type="entry name" value="P-loop containing nucleotide triphosphate hydrolases"/>
    <property type="match status" value="1"/>
</dbReference>
<dbReference type="Proteomes" id="UP000663852">
    <property type="component" value="Unassembled WGS sequence"/>
</dbReference>
<dbReference type="GO" id="GO:0004017">
    <property type="term" value="F:AMP kinase activity"/>
    <property type="evidence" value="ECO:0007669"/>
    <property type="project" value="InterPro"/>
</dbReference>
<name>A0A814KDM7_ADIRI</name>
<evidence type="ECO:0000313" key="8">
    <source>
        <dbReference type="Proteomes" id="UP000663852"/>
    </source>
</evidence>
<evidence type="ECO:0000313" key="7">
    <source>
        <dbReference type="EMBL" id="CAF1049982.1"/>
    </source>
</evidence>
<dbReference type="EMBL" id="CAJNOJ010000078">
    <property type="protein sequence ID" value="CAF1049982.1"/>
    <property type="molecule type" value="Genomic_DNA"/>
</dbReference>
<keyword evidence="6" id="KW-0067">ATP-binding</keyword>
<evidence type="ECO:0000256" key="5">
    <source>
        <dbReference type="ARBA" id="ARBA00022777"/>
    </source>
</evidence>
<dbReference type="GO" id="GO:0005524">
    <property type="term" value="F:ATP binding"/>
    <property type="evidence" value="ECO:0007669"/>
    <property type="project" value="UniProtKB-KW"/>
</dbReference>
<dbReference type="GO" id="GO:0006364">
    <property type="term" value="P:rRNA processing"/>
    <property type="evidence" value="ECO:0007669"/>
    <property type="project" value="UniProtKB-KW"/>
</dbReference>
<dbReference type="GO" id="GO:0016887">
    <property type="term" value="F:ATP hydrolysis activity"/>
    <property type="evidence" value="ECO:0007669"/>
    <property type="project" value="InterPro"/>
</dbReference>
<organism evidence="7 8">
    <name type="scientific">Adineta ricciae</name>
    <name type="common">Rotifer</name>
    <dbReference type="NCBI Taxonomy" id="249248"/>
    <lineage>
        <taxon>Eukaryota</taxon>
        <taxon>Metazoa</taxon>
        <taxon>Spiralia</taxon>
        <taxon>Gnathifera</taxon>
        <taxon>Rotifera</taxon>
        <taxon>Eurotatoria</taxon>
        <taxon>Bdelloidea</taxon>
        <taxon>Adinetida</taxon>
        <taxon>Adinetidae</taxon>
        <taxon>Adineta</taxon>
    </lineage>
</organism>
<dbReference type="GO" id="GO:0005634">
    <property type="term" value="C:nucleus"/>
    <property type="evidence" value="ECO:0007669"/>
    <property type="project" value="TreeGrafter"/>
</dbReference>
<dbReference type="InterPro" id="IPR027417">
    <property type="entry name" value="P-loop_NTPase"/>
</dbReference>
<dbReference type="AlphaFoldDB" id="A0A814KDM7"/>
<evidence type="ECO:0000256" key="3">
    <source>
        <dbReference type="ARBA" id="ARBA00022679"/>
    </source>
</evidence>
<dbReference type="InterPro" id="IPR020618">
    <property type="entry name" value="Adenyl_kinase_AK6"/>
</dbReference>
<keyword evidence="2" id="KW-0698">rRNA processing</keyword>
<evidence type="ECO:0000256" key="1">
    <source>
        <dbReference type="ARBA" id="ARBA00022517"/>
    </source>
</evidence>
<gene>
    <name evidence="7" type="ORF">EDS130_LOCUS17377</name>
</gene>
<proteinExistence type="predicted"/>
<comment type="caution">
    <text evidence="7">The sequence shown here is derived from an EMBL/GenBank/DDBJ whole genome shotgun (WGS) entry which is preliminary data.</text>
</comment>
<dbReference type="Pfam" id="PF13238">
    <property type="entry name" value="AAA_18"/>
    <property type="match status" value="1"/>
</dbReference>
<keyword evidence="4" id="KW-0547">Nucleotide-binding</keyword>
<protein>
    <submittedName>
        <fullName evidence="7">Uncharacterized protein</fullName>
    </submittedName>
</protein>
<keyword evidence="5" id="KW-0418">Kinase</keyword>
<dbReference type="PANTHER" id="PTHR12595">
    <property type="entry name" value="POS9-ACTIVATING FACTOR FAP7-RELATED"/>
    <property type="match status" value="1"/>
</dbReference>
<evidence type="ECO:0000256" key="6">
    <source>
        <dbReference type="ARBA" id="ARBA00022840"/>
    </source>
</evidence>
<dbReference type="GO" id="GO:0005737">
    <property type="term" value="C:cytoplasm"/>
    <property type="evidence" value="ECO:0007669"/>
    <property type="project" value="TreeGrafter"/>
</dbReference>
<accession>A0A814KDM7</accession>
<keyword evidence="1" id="KW-0690">Ribosome biogenesis</keyword>